<dbReference type="InParanoid" id="A0A1Y2E4E0"/>
<evidence type="ECO:0000313" key="1">
    <source>
        <dbReference type="EMBL" id="ORY66392.1"/>
    </source>
</evidence>
<dbReference type="RefSeq" id="XP_040717356.1">
    <property type="nucleotide sequence ID" value="XM_040853917.1"/>
</dbReference>
<gene>
    <name evidence="1" type="ORF">BCR38DRAFT_179176</name>
</gene>
<dbReference type="GeneID" id="63770129"/>
<reference evidence="1 2" key="1">
    <citation type="submission" date="2016-07" db="EMBL/GenBank/DDBJ databases">
        <title>Pervasive Adenine N6-methylation of Active Genes in Fungi.</title>
        <authorList>
            <consortium name="DOE Joint Genome Institute"/>
            <person name="Mondo S.J."/>
            <person name="Dannebaum R.O."/>
            <person name="Kuo R.C."/>
            <person name="Labutti K."/>
            <person name="Haridas S."/>
            <person name="Kuo A."/>
            <person name="Salamov A."/>
            <person name="Ahrendt S.R."/>
            <person name="Lipzen A."/>
            <person name="Sullivan W."/>
            <person name="Andreopoulos W.B."/>
            <person name="Clum A."/>
            <person name="Lindquist E."/>
            <person name="Daum C."/>
            <person name="Ramamoorthy G.K."/>
            <person name="Gryganskyi A."/>
            <person name="Culley D."/>
            <person name="Magnuson J.K."/>
            <person name="James T.Y."/>
            <person name="O'Malley M.A."/>
            <person name="Stajich J.E."/>
            <person name="Spatafora J.W."/>
            <person name="Visel A."/>
            <person name="Grigoriev I.V."/>
        </authorList>
    </citation>
    <scope>NUCLEOTIDE SEQUENCE [LARGE SCALE GENOMIC DNA]</scope>
    <source>
        <strain evidence="1 2">CBS 129021</strain>
    </source>
</reference>
<keyword evidence="2" id="KW-1185">Reference proteome</keyword>
<protein>
    <submittedName>
        <fullName evidence="1">Uncharacterized protein</fullName>
    </submittedName>
</protein>
<dbReference type="EMBL" id="MCFJ01000005">
    <property type="protein sequence ID" value="ORY66392.1"/>
    <property type="molecule type" value="Genomic_DNA"/>
</dbReference>
<comment type="caution">
    <text evidence="1">The sequence shown here is derived from an EMBL/GenBank/DDBJ whole genome shotgun (WGS) entry which is preliminary data.</text>
</comment>
<accession>A0A1Y2E4E0</accession>
<name>A0A1Y2E4E0_9PEZI</name>
<sequence length="150" mass="17089">MGHQDWVAMRQTPCTLDLPSLESSTPVQLKNHQRKHQAMEELPVSYRVIYERAHANPLNVTHTTTLRCKPPRARSPSYVGENIKSQGRDGLEGCTCVCLRAYVHYYISTIGDFTFVVHMAEPKRQPKPGHTSHCPPFSVFYLAPSWLNLK</sequence>
<proteinExistence type="predicted"/>
<organism evidence="1 2">
    <name type="scientific">Pseudomassariella vexata</name>
    <dbReference type="NCBI Taxonomy" id="1141098"/>
    <lineage>
        <taxon>Eukaryota</taxon>
        <taxon>Fungi</taxon>
        <taxon>Dikarya</taxon>
        <taxon>Ascomycota</taxon>
        <taxon>Pezizomycotina</taxon>
        <taxon>Sordariomycetes</taxon>
        <taxon>Xylariomycetidae</taxon>
        <taxon>Amphisphaeriales</taxon>
        <taxon>Pseudomassariaceae</taxon>
        <taxon>Pseudomassariella</taxon>
    </lineage>
</organism>
<evidence type="ECO:0000313" key="2">
    <source>
        <dbReference type="Proteomes" id="UP000193689"/>
    </source>
</evidence>
<dbReference type="Proteomes" id="UP000193689">
    <property type="component" value="Unassembled WGS sequence"/>
</dbReference>
<dbReference type="AlphaFoldDB" id="A0A1Y2E4E0"/>